<comment type="caution">
    <text evidence="1">The sequence shown here is derived from an EMBL/GenBank/DDBJ whole genome shotgun (WGS) entry which is preliminary data.</text>
</comment>
<reference evidence="1" key="1">
    <citation type="submission" date="2022-06" db="EMBL/GenBank/DDBJ databases">
        <title>Uncovering the hologenomic basis of an extraordinary plant invasion.</title>
        <authorList>
            <person name="Bieker V.C."/>
            <person name="Martin M.D."/>
            <person name="Gilbert T."/>
            <person name="Hodgins K."/>
            <person name="Battlay P."/>
            <person name="Petersen B."/>
            <person name="Wilson J."/>
        </authorList>
    </citation>
    <scope>NUCLEOTIDE SEQUENCE</scope>
    <source>
        <strain evidence="1">AA19_3_7</strain>
        <tissue evidence="1">Leaf</tissue>
    </source>
</reference>
<dbReference type="AlphaFoldDB" id="A0AAD5GQD1"/>
<organism evidence="1 2">
    <name type="scientific">Ambrosia artemisiifolia</name>
    <name type="common">Common ragweed</name>
    <dbReference type="NCBI Taxonomy" id="4212"/>
    <lineage>
        <taxon>Eukaryota</taxon>
        <taxon>Viridiplantae</taxon>
        <taxon>Streptophyta</taxon>
        <taxon>Embryophyta</taxon>
        <taxon>Tracheophyta</taxon>
        <taxon>Spermatophyta</taxon>
        <taxon>Magnoliopsida</taxon>
        <taxon>eudicotyledons</taxon>
        <taxon>Gunneridae</taxon>
        <taxon>Pentapetalae</taxon>
        <taxon>asterids</taxon>
        <taxon>campanulids</taxon>
        <taxon>Asterales</taxon>
        <taxon>Asteraceae</taxon>
        <taxon>Asteroideae</taxon>
        <taxon>Heliantheae alliance</taxon>
        <taxon>Heliantheae</taxon>
        <taxon>Ambrosia</taxon>
    </lineage>
</organism>
<accession>A0AAD5GQD1</accession>
<sequence>MFWTFGWCIGHQTWKLDLHYWVLDENLFPH</sequence>
<keyword evidence="2" id="KW-1185">Reference proteome</keyword>
<name>A0AAD5GQD1_AMBAR</name>
<gene>
    <name evidence="1" type="ORF">M8C21_015897</name>
</gene>
<evidence type="ECO:0000313" key="1">
    <source>
        <dbReference type="EMBL" id="KAI7748736.1"/>
    </source>
</evidence>
<dbReference type="EMBL" id="JAMZMK010006475">
    <property type="protein sequence ID" value="KAI7748736.1"/>
    <property type="molecule type" value="Genomic_DNA"/>
</dbReference>
<dbReference type="Proteomes" id="UP001206925">
    <property type="component" value="Unassembled WGS sequence"/>
</dbReference>
<protein>
    <submittedName>
        <fullName evidence="1">Uncharacterized protein</fullName>
    </submittedName>
</protein>
<proteinExistence type="predicted"/>
<evidence type="ECO:0000313" key="2">
    <source>
        <dbReference type="Proteomes" id="UP001206925"/>
    </source>
</evidence>